<feature type="region of interest" description="Disordered" evidence="2">
    <location>
        <begin position="577"/>
        <end position="682"/>
    </location>
</feature>
<feature type="region of interest" description="Disordered" evidence="2">
    <location>
        <begin position="71"/>
        <end position="133"/>
    </location>
</feature>
<reference evidence="4" key="1">
    <citation type="submission" date="2023-06" db="EMBL/GenBank/DDBJ databases">
        <title>Reference genome for the Northern bat (Eptesicus nilssonii), a most northern bat species.</title>
        <authorList>
            <person name="Laine V.N."/>
            <person name="Pulliainen A.T."/>
            <person name="Lilley T.M."/>
        </authorList>
    </citation>
    <scope>NUCLEOTIDE SEQUENCE</scope>
    <source>
        <strain evidence="4">BLF_Eptnil</strain>
        <tissue evidence="4">Kidney</tissue>
    </source>
</reference>
<feature type="domain" description="CCHC-type" evidence="3">
    <location>
        <begin position="511"/>
        <end position="529"/>
    </location>
</feature>
<sequence>MHLCQKAGKKPRLSPCLSPQKSTKRADPQPQQEGPGAKTLQPCKEPELPPSPPSPIRMVFKRLKGGQWSCKLLPNPSLPPAEKPTPRCSEPSHLGEDRGTWSRGPLSVLQEDLQLSSSSEESDGQVPRADWSDEFTHRSAVSSYSLNHVRKEPYASQQWEKSPRVEECLSTHNDIHTSGKICDRGKPFSNVFNLRWQNMTQPRENVIHGGKAFGKDLSLETTIQCTLEGSLMSERNHRNVPYVTKISIQDLTLDKQKSVHPGKKVSECHQSKLWPEPAPKNPPGEETMLAHVNVVSEGSPLVNMLISSDSRGSSVEKSLRHVSYVANSPVFVLPLESVTELNTGKGIMKEIPKSRAETDVKVIGGVAEGRLRSRTCALQTLMAQKGKQPHRAPVAHKAPPPEEENPRVRCWKCGAFGHKASSLRCPMKHRSGALAAHALGSNEMKESWNPWNPRDLSHRAPFNKAARLTQQRVRNEQHRQDLRQRLRQRARGGPQHNWKDKTESCDYVRVRCWNCRSFGHKASSHRCPLKHRNRALAPQAMGSNKMKENLKPRNPRVQKNPGRFNRAARETEQRAWQEEQRQAPCWRLPWTPTPRPQQNGKEETDPCAYGRDPHTQSPEHHTKRKYVGDPDLSTCSPKRKRVMTSTASPIKGVERSACLPPGPKNGQEGPVTDSPQTEGTHFVQDPTHRVHERDNSPHSAFRIQGLDQTLIHQPQAKFPDGNSHSIQHAIDHSVGQDADLIIKVPGKRAAQTSSQTCQKPQKKPRLSPCLKSTQSPDLQPLYQGPLIKTLQPCHVSQFPPLPGVPDQPRRKVFQILDKGPWSSMPMTTHSHPPAEKLTAFAQISPTTEKSEALCPCVPLSVLLEALQLYSFSEEGDGQ</sequence>
<comment type="similarity">
    <text evidence="1">Belongs to the FAM90 family.</text>
</comment>
<organism evidence="4 5">
    <name type="scientific">Cnephaeus nilssonii</name>
    <name type="common">Northern bat</name>
    <name type="synonym">Eptesicus nilssonii</name>
    <dbReference type="NCBI Taxonomy" id="3371016"/>
    <lineage>
        <taxon>Eukaryota</taxon>
        <taxon>Metazoa</taxon>
        <taxon>Chordata</taxon>
        <taxon>Craniata</taxon>
        <taxon>Vertebrata</taxon>
        <taxon>Euteleostomi</taxon>
        <taxon>Mammalia</taxon>
        <taxon>Eutheria</taxon>
        <taxon>Laurasiatheria</taxon>
        <taxon>Chiroptera</taxon>
        <taxon>Yangochiroptera</taxon>
        <taxon>Vespertilionidae</taxon>
        <taxon>Cnephaeus</taxon>
    </lineage>
</organism>
<proteinExistence type="inferred from homology"/>
<accession>A0AA40I2A6</accession>
<evidence type="ECO:0000256" key="2">
    <source>
        <dbReference type="SAM" id="MobiDB-lite"/>
    </source>
</evidence>
<feature type="region of interest" description="Disordered" evidence="2">
    <location>
        <begin position="383"/>
        <end position="406"/>
    </location>
</feature>
<feature type="compositionally biased region" description="Basic and acidic residues" evidence="2">
    <location>
        <begin position="611"/>
        <end position="620"/>
    </location>
</feature>
<gene>
    <name evidence="4" type="ORF">QTO34_016471</name>
</gene>
<evidence type="ECO:0000259" key="3">
    <source>
        <dbReference type="SMART" id="SM00343"/>
    </source>
</evidence>
<feature type="domain" description="CCHC-type" evidence="3">
    <location>
        <begin position="409"/>
        <end position="427"/>
    </location>
</feature>
<dbReference type="PANTHER" id="PTHR16035:SF14">
    <property type="entry name" value="FAMILY WITH SEQUENCE SIMILARITY 90 MEMBER A11, PSEUDOGENE-RELATED"/>
    <property type="match status" value="1"/>
</dbReference>
<comment type="caution">
    <text evidence="4">The sequence shown here is derived from an EMBL/GenBank/DDBJ whole genome shotgun (WGS) entry which is preliminary data.</text>
</comment>
<feature type="region of interest" description="Disordered" evidence="2">
    <location>
        <begin position="541"/>
        <end position="561"/>
    </location>
</feature>
<keyword evidence="5" id="KW-1185">Reference proteome</keyword>
<feature type="compositionally biased region" description="Low complexity" evidence="2">
    <location>
        <begin position="106"/>
        <end position="119"/>
    </location>
</feature>
<dbReference type="GO" id="GO:0008270">
    <property type="term" value="F:zinc ion binding"/>
    <property type="evidence" value="ECO:0007669"/>
    <property type="project" value="InterPro"/>
</dbReference>
<dbReference type="Proteomes" id="UP001177744">
    <property type="component" value="Unassembled WGS sequence"/>
</dbReference>
<protein>
    <recommendedName>
        <fullName evidence="3">CCHC-type domain-containing protein</fullName>
    </recommendedName>
</protein>
<dbReference type="Pfam" id="PF15288">
    <property type="entry name" value="zf-CCHC_6"/>
    <property type="match status" value="2"/>
</dbReference>
<dbReference type="InterPro" id="IPR001878">
    <property type="entry name" value="Znf_CCHC"/>
</dbReference>
<dbReference type="EMBL" id="JAULJE010000006">
    <property type="protein sequence ID" value="KAK1341723.1"/>
    <property type="molecule type" value="Genomic_DNA"/>
</dbReference>
<feature type="region of interest" description="Disordered" evidence="2">
    <location>
        <begin position="749"/>
        <end position="772"/>
    </location>
</feature>
<feature type="region of interest" description="Disordered" evidence="2">
    <location>
        <begin position="1"/>
        <end position="58"/>
    </location>
</feature>
<evidence type="ECO:0000313" key="4">
    <source>
        <dbReference type="EMBL" id="KAK1341723.1"/>
    </source>
</evidence>
<dbReference type="SMART" id="SM00343">
    <property type="entry name" value="ZnF_C2HC"/>
    <property type="match status" value="2"/>
</dbReference>
<evidence type="ECO:0000256" key="1">
    <source>
        <dbReference type="ARBA" id="ARBA00007943"/>
    </source>
</evidence>
<evidence type="ECO:0000313" key="5">
    <source>
        <dbReference type="Proteomes" id="UP001177744"/>
    </source>
</evidence>
<dbReference type="PANTHER" id="PTHR16035">
    <property type="entry name" value="PROTEIN FAM90A1"/>
    <property type="match status" value="1"/>
</dbReference>
<dbReference type="GO" id="GO:0003676">
    <property type="term" value="F:nucleic acid binding"/>
    <property type="evidence" value="ECO:0007669"/>
    <property type="project" value="InterPro"/>
</dbReference>
<feature type="region of interest" description="Disordered" evidence="2">
    <location>
        <begin position="257"/>
        <end position="282"/>
    </location>
</feature>
<dbReference type="AlphaFoldDB" id="A0AA40I2A6"/>
<name>A0AA40I2A6_CNENI</name>
<dbReference type="InterPro" id="IPR041670">
    <property type="entry name" value="Znf-CCHC_6"/>
</dbReference>
<feature type="compositionally biased region" description="Polar residues" evidence="2">
    <location>
        <begin position="750"/>
        <end position="759"/>
    </location>
</feature>
<dbReference type="InterPro" id="IPR039213">
    <property type="entry name" value="FAM90"/>
</dbReference>